<gene>
    <name evidence="2" type="ORF">F2P56_007468</name>
</gene>
<reference evidence="2" key="2">
    <citation type="submission" date="2020-03" db="EMBL/GenBank/DDBJ databases">
        <title>Walnut 2.0.</title>
        <authorList>
            <person name="Marrano A."/>
            <person name="Britton M."/>
            <person name="Zimin A.V."/>
            <person name="Zaini P.A."/>
            <person name="Workman R."/>
            <person name="Puiu D."/>
            <person name="Bianco L."/>
            <person name="Allen B.J."/>
            <person name="Troggio M."/>
            <person name="Leslie C.A."/>
            <person name="Timp W."/>
            <person name="Dendekar A."/>
            <person name="Salzberg S.L."/>
            <person name="Neale D.B."/>
        </authorList>
    </citation>
    <scope>NUCLEOTIDE SEQUENCE</scope>
    <source>
        <tissue evidence="2">Leaves</tissue>
    </source>
</reference>
<evidence type="ECO:0000259" key="1">
    <source>
        <dbReference type="Pfam" id="PF03732"/>
    </source>
</evidence>
<sequence length="336" mass="38447">MTAVNNKPFIELLVKCRGMDEVNSTWEPIEQLRIHYPDLVGKRLLVKSVVDREVAMDGCAKDKQKLCPRTLVGVEIIGQLRDHWAVQETHEKQQAHLQQIVEGLAQVEVMASNLELLLKYEGKKVNAETNVVVTHSLNPLFEDTSGIQTKTIHLEFPTFDGADPNGWLYRANQFFKYHQPHPKHRVLLASIHMEGKALTWFQEQEAAGAFTNWEVFERALLTRFGPSVYEDAMEALTKLRQTTTVEAYKSDFEHLSNQLHGLAESYKLSYFLDGLRKDIRYMVCMMRPTSLLTAFGIVKMQEENMVALKRIVRIPMGSPKPQWALPEPTTKMSVPI</sequence>
<dbReference type="PANTHER" id="PTHR33223">
    <property type="entry name" value="CCHC-TYPE DOMAIN-CONTAINING PROTEIN"/>
    <property type="match status" value="1"/>
</dbReference>
<dbReference type="PANTHER" id="PTHR33223:SF6">
    <property type="entry name" value="CCHC-TYPE DOMAIN-CONTAINING PROTEIN"/>
    <property type="match status" value="1"/>
</dbReference>
<organism evidence="2 3">
    <name type="scientific">Juglans regia</name>
    <name type="common">English walnut</name>
    <dbReference type="NCBI Taxonomy" id="51240"/>
    <lineage>
        <taxon>Eukaryota</taxon>
        <taxon>Viridiplantae</taxon>
        <taxon>Streptophyta</taxon>
        <taxon>Embryophyta</taxon>
        <taxon>Tracheophyta</taxon>
        <taxon>Spermatophyta</taxon>
        <taxon>Magnoliopsida</taxon>
        <taxon>eudicotyledons</taxon>
        <taxon>Gunneridae</taxon>
        <taxon>Pentapetalae</taxon>
        <taxon>rosids</taxon>
        <taxon>fabids</taxon>
        <taxon>Fagales</taxon>
        <taxon>Juglandaceae</taxon>
        <taxon>Juglans</taxon>
    </lineage>
</organism>
<reference evidence="2" key="1">
    <citation type="submission" date="2015-10" db="EMBL/GenBank/DDBJ databases">
        <authorList>
            <person name="Martinez-Garcia P.J."/>
            <person name="Crepeau M.W."/>
            <person name="Puiu D."/>
            <person name="Gonzalez-Ibeas D."/>
            <person name="Whalen J."/>
            <person name="Stevens K."/>
            <person name="Paul R."/>
            <person name="Butterfield T."/>
            <person name="Britton M."/>
            <person name="Reagan R."/>
            <person name="Chakraborty S."/>
            <person name="Walawage S.L."/>
            <person name="Vasquez-Gross H.A."/>
            <person name="Cardeno C."/>
            <person name="Famula R."/>
            <person name="Pratt K."/>
            <person name="Kuruganti S."/>
            <person name="Aradhya M.K."/>
            <person name="Leslie C.A."/>
            <person name="Dandekar A.M."/>
            <person name="Salzberg S.L."/>
            <person name="Wegrzyn J.L."/>
            <person name="Langley C.H."/>
            <person name="Neale D.B."/>
        </authorList>
    </citation>
    <scope>NUCLEOTIDE SEQUENCE</scope>
    <source>
        <tissue evidence="2">Leaves</tissue>
    </source>
</reference>
<evidence type="ECO:0000313" key="3">
    <source>
        <dbReference type="Proteomes" id="UP000619265"/>
    </source>
</evidence>
<dbReference type="AlphaFoldDB" id="A0A833Y3M3"/>
<accession>A0A833Y3M3</accession>
<dbReference type="Proteomes" id="UP000619265">
    <property type="component" value="Unassembled WGS sequence"/>
</dbReference>
<dbReference type="Pfam" id="PF03732">
    <property type="entry name" value="Retrotrans_gag"/>
    <property type="match status" value="1"/>
</dbReference>
<name>A0A833Y3M3_JUGRE</name>
<feature type="domain" description="Retrotransposon gag" evidence="1">
    <location>
        <begin position="188"/>
        <end position="276"/>
    </location>
</feature>
<dbReference type="InterPro" id="IPR005162">
    <property type="entry name" value="Retrotrans_gag_dom"/>
</dbReference>
<dbReference type="EMBL" id="LIHL02000003">
    <property type="protein sequence ID" value="KAF5475692.1"/>
    <property type="molecule type" value="Genomic_DNA"/>
</dbReference>
<protein>
    <recommendedName>
        <fullName evidence="1">Retrotransposon gag domain-containing protein</fullName>
    </recommendedName>
</protein>
<proteinExistence type="predicted"/>
<comment type="caution">
    <text evidence="2">The sequence shown here is derived from an EMBL/GenBank/DDBJ whole genome shotgun (WGS) entry which is preliminary data.</text>
</comment>
<dbReference type="Gramene" id="Jr03_19970_p2">
    <property type="protein sequence ID" value="cds.Jr03_19970_p2"/>
    <property type="gene ID" value="Jr03_19970"/>
</dbReference>
<evidence type="ECO:0000313" key="2">
    <source>
        <dbReference type="EMBL" id="KAF5475692.1"/>
    </source>
</evidence>